<protein>
    <recommendedName>
        <fullName evidence="3">RNA polymerase sigma-70 factor, ECF subfamily</fullName>
    </recommendedName>
</protein>
<reference evidence="1 2" key="1">
    <citation type="submission" date="2020-07" db="EMBL/GenBank/DDBJ databases">
        <title>Sequencing the genomes of 1000 actinobacteria strains.</title>
        <authorList>
            <person name="Klenk H.-P."/>
        </authorList>
    </citation>
    <scope>NUCLEOTIDE SEQUENCE [LARGE SCALE GENOMIC DNA]</scope>
    <source>
        <strain evidence="1 2">DSM 45876</strain>
    </source>
</reference>
<evidence type="ECO:0000313" key="1">
    <source>
        <dbReference type="EMBL" id="NYH45802.1"/>
    </source>
</evidence>
<comment type="caution">
    <text evidence="1">The sequence shown here is derived from an EMBL/GenBank/DDBJ whole genome shotgun (WGS) entry which is preliminary data.</text>
</comment>
<dbReference type="Proteomes" id="UP000523545">
    <property type="component" value="Unassembled WGS sequence"/>
</dbReference>
<organism evidence="1 2">
    <name type="scientific">Micromonospora jinlongensis</name>
    <dbReference type="NCBI Taxonomy" id="1287877"/>
    <lineage>
        <taxon>Bacteria</taxon>
        <taxon>Bacillati</taxon>
        <taxon>Actinomycetota</taxon>
        <taxon>Actinomycetes</taxon>
        <taxon>Micromonosporales</taxon>
        <taxon>Micromonosporaceae</taxon>
        <taxon>Micromonospora</taxon>
    </lineage>
</organism>
<sequence>MAGDRERAIVDYRAAAARTSSLPEQRYLTMRAARLAAEPGDVLAPVRPARRR</sequence>
<gene>
    <name evidence="1" type="ORF">HNR22_005529</name>
</gene>
<name>A0A7Y9X7F2_9ACTN</name>
<proteinExistence type="predicted"/>
<dbReference type="EMBL" id="JACCHK010000001">
    <property type="protein sequence ID" value="NYH45802.1"/>
    <property type="molecule type" value="Genomic_DNA"/>
</dbReference>
<evidence type="ECO:0000313" key="2">
    <source>
        <dbReference type="Proteomes" id="UP000523545"/>
    </source>
</evidence>
<accession>A0A7Y9X7F2</accession>
<dbReference type="RefSeq" id="WP_179782810.1">
    <property type="nucleotide sequence ID" value="NZ_JACCHK010000001.1"/>
</dbReference>
<evidence type="ECO:0008006" key="3">
    <source>
        <dbReference type="Google" id="ProtNLM"/>
    </source>
</evidence>
<keyword evidence="2" id="KW-1185">Reference proteome</keyword>
<dbReference type="AlphaFoldDB" id="A0A7Y9X7F2"/>